<proteinExistence type="predicted"/>
<dbReference type="AlphaFoldDB" id="A0A174SM99"/>
<evidence type="ECO:0000313" key="2">
    <source>
        <dbReference type="Proteomes" id="UP000095765"/>
    </source>
</evidence>
<accession>A0A174SM99</accession>
<dbReference type="EMBL" id="CZBE01000019">
    <property type="protein sequence ID" value="CUP97017.1"/>
    <property type="molecule type" value="Genomic_DNA"/>
</dbReference>
<protein>
    <submittedName>
        <fullName evidence="1">Uncharacterized protein</fullName>
    </submittedName>
</protein>
<reference evidence="1 2" key="1">
    <citation type="submission" date="2015-09" db="EMBL/GenBank/DDBJ databases">
        <authorList>
            <consortium name="Pathogen Informatics"/>
        </authorList>
    </citation>
    <scope>NUCLEOTIDE SEQUENCE [LARGE SCALE GENOMIC DNA]</scope>
    <source>
        <strain evidence="1 2">2789STDY5834939</strain>
    </source>
</reference>
<evidence type="ECO:0000313" key="1">
    <source>
        <dbReference type="EMBL" id="CUP97017.1"/>
    </source>
</evidence>
<gene>
    <name evidence="1" type="ORF">ERS852551_02590</name>
</gene>
<organism evidence="1 2">
    <name type="scientific">Anaerotruncus colihominis</name>
    <dbReference type="NCBI Taxonomy" id="169435"/>
    <lineage>
        <taxon>Bacteria</taxon>
        <taxon>Bacillati</taxon>
        <taxon>Bacillota</taxon>
        <taxon>Clostridia</taxon>
        <taxon>Eubacteriales</taxon>
        <taxon>Oscillospiraceae</taxon>
        <taxon>Anaerotruncus</taxon>
    </lineage>
</organism>
<sequence length="69" mass="7931">MKHNNRASFWVMHGVNLLCMAMKGGVGYTTCSNKIKPPFSNEKNGYCVMLYHCRFLPSCQKSIYPCTRH</sequence>
<dbReference type="Proteomes" id="UP000095765">
    <property type="component" value="Unassembled WGS sequence"/>
</dbReference>
<name>A0A174SM99_9FIRM</name>